<reference evidence="2 3" key="1">
    <citation type="submission" date="2016-11" db="EMBL/GenBank/DDBJ databases">
        <authorList>
            <person name="Jaros S."/>
            <person name="Januszkiewicz K."/>
            <person name="Wedrychowicz H."/>
        </authorList>
    </citation>
    <scope>NUCLEOTIDE SEQUENCE [LARGE SCALE GENOMIC DNA]</scope>
    <source>
        <strain evidence="2 3">DSM 45627</strain>
    </source>
</reference>
<dbReference type="SUPFAM" id="SSF54593">
    <property type="entry name" value="Glyoxalase/Bleomycin resistance protein/Dihydroxybiphenyl dioxygenase"/>
    <property type="match status" value="1"/>
</dbReference>
<dbReference type="RefSeq" id="WP_073391799.1">
    <property type="nucleotide sequence ID" value="NZ_FQVU01000005.1"/>
</dbReference>
<dbReference type="Pfam" id="PF00903">
    <property type="entry name" value="Glyoxalase"/>
    <property type="match status" value="2"/>
</dbReference>
<sequence>MNTTPNEHGITHLRHVDLAVPDFATQRTFYKDTWGLTEVGTDGELSYLAAEGSPEQYIVRLRRAAEKRLDLIAFGMDSTASVDAFAQTLAGRGVQLVGEPAALQTAGGGYGFRFFDIDGRTIEVSADVETRRHRPIEEREAIPVRLSHAVMNSTDIHRTRDFYAAVLGFRLTDTLYTPHMGQVMHFMRCNDWHHSLAIAHGPHPSVHHVSFEMRGIDEYLRGTGRVLQAGTKKIWGPGRHTAGDNTFTYFLDPSGNTMEYTTALETITTDEWHPTVYDVTQPGVQDQWGIADPFSEIVAKDSFNDPDRGVFVAPPV</sequence>
<dbReference type="Proteomes" id="UP000186132">
    <property type="component" value="Unassembled WGS sequence"/>
</dbReference>
<dbReference type="PROSITE" id="PS51819">
    <property type="entry name" value="VOC"/>
    <property type="match status" value="2"/>
</dbReference>
<protein>
    <submittedName>
        <fullName evidence="2">Catechol-2,3-dioxygenase</fullName>
    </submittedName>
</protein>
<feature type="domain" description="VOC" evidence="1">
    <location>
        <begin position="145"/>
        <end position="263"/>
    </location>
</feature>
<dbReference type="EMBL" id="FQVU01000005">
    <property type="protein sequence ID" value="SHH28761.1"/>
    <property type="molecule type" value="Genomic_DNA"/>
</dbReference>
<dbReference type="PANTHER" id="PTHR21366:SF31">
    <property type="entry name" value="METALLOTHIOL TRANSFERASE FOSB"/>
    <property type="match status" value="1"/>
</dbReference>
<dbReference type="OrthoDB" id="3827654at2"/>
<evidence type="ECO:0000313" key="3">
    <source>
        <dbReference type="Proteomes" id="UP000186132"/>
    </source>
</evidence>
<gene>
    <name evidence="2" type="ORF">SAMN05443575_3622</name>
</gene>
<organism evidence="2 3">
    <name type="scientific">Jatrophihabitans endophyticus</name>
    <dbReference type="NCBI Taxonomy" id="1206085"/>
    <lineage>
        <taxon>Bacteria</taxon>
        <taxon>Bacillati</taxon>
        <taxon>Actinomycetota</taxon>
        <taxon>Actinomycetes</taxon>
        <taxon>Jatrophihabitantales</taxon>
        <taxon>Jatrophihabitantaceae</taxon>
        <taxon>Jatrophihabitans</taxon>
    </lineage>
</organism>
<accession>A0A1M5RRL0</accession>
<dbReference type="CDD" id="cd08362">
    <property type="entry name" value="BphC5-RrK37_N_like"/>
    <property type="match status" value="1"/>
</dbReference>
<keyword evidence="3" id="KW-1185">Reference proteome</keyword>
<feature type="domain" description="VOC" evidence="1">
    <location>
        <begin position="12"/>
        <end position="127"/>
    </location>
</feature>
<proteinExistence type="predicted"/>
<dbReference type="InterPro" id="IPR037523">
    <property type="entry name" value="VOC_core"/>
</dbReference>
<keyword evidence="2" id="KW-0223">Dioxygenase</keyword>
<dbReference type="STRING" id="1206085.SAMN05443575_3622"/>
<dbReference type="InterPro" id="IPR029068">
    <property type="entry name" value="Glyas_Bleomycin-R_OHBP_Dase"/>
</dbReference>
<dbReference type="InterPro" id="IPR050383">
    <property type="entry name" value="GlyoxalaseI/FosfomycinResist"/>
</dbReference>
<dbReference type="PANTHER" id="PTHR21366">
    <property type="entry name" value="GLYOXALASE FAMILY PROTEIN"/>
    <property type="match status" value="1"/>
</dbReference>
<dbReference type="GO" id="GO:0051213">
    <property type="term" value="F:dioxygenase activity"/>
    <property type="evidence" value="ECO:0007669"/>
    <property type="project" value="UniProtKB-KW"/>
</dbReference>
<keyword evidence="2" id="KW-0560">Oxidoreductase</keyword>
<evidence type="ECO:0000259" key="1">
    <source>
        <dbReference type="PROSITE" id="PS51819"/>
    </source>
</evidence>
<dbReference type="Gene3D" id="3.10.180.10">
    <property type="entry name" value="2,3-Dihydroxybiphenyl 1,2-Dioxygenase, domain 1"/>
    <property type="match status" value="2"/>
</dbReference>
<evidence type="ECO:0000313" key="2">
    <source>
        <dbReference type="EMBL" id="SHH28761.1"/>
    </source>
</evidence>
<name>A0A1M5RRL0_9ACTN</name>
<dbReference type="AlphaFoldDB" id="A0A1M5RRL0"/>
<dbReference type="InterPro" id="IPR004360">
    <property type="entry name" value="Glyas_Fos-R_dOase_dom"/>
</dbReference>